<dbReference type="PANTHER" id="PTHR40033:SF1">
    <property type="entry name" value="CITRATE-SODIUM SYMPORTER"/>
    <property type="match status" value="1"/>
</dbReference>
<evidence type="ECO:0000313" key="4">
    <source>
        <dbReference type="Proteomes" id="UP001595279"/>
    </source>
</evidence>
<feature type="transmembrane region" description="Helical" evidence="2">
    <location>
        <begin position="423"/>
        <end position="443"/>
    </location>
</feature>
<feature type="transmembrane region" description="Helical" evidence="2">
    <location>
        <begin position="298"/>
        <end position="320"/>
    </location>
</feature>
<dbReference type="PANTHER" id="PTHR40033">
    <property type="entry name" value="NA(+)-MALATE SYMPORTER"/>
    <property type="match status" value="1"/>
</dbReference>
<evidence type="ECO:0000256" key="2">
    <source>
        <dbReference type="SAM" id="Phobius"/>
    </source>
</evidence>
<keyword evidence="1" id="KW-1003">Cell membrane</keyword>
<keyword evidence="1 2" id="KW-0472">Membrane</keyword>
<proteinExistence type="inferred from homology"/>
<comment type="subcellular location">
    <subcellularLocation>
        <location evidence="1">Cell membrane</location>
    </subcellularLocation>
</comment>
<evidence type="ECO:0000256" key="1">
    <source>
        <dbReference type="PIRNR" id="PIRNR005348"/>
    </source>
</evidence>
<organism evidence="3 4">
    <name type="scientific">Virgibacillus xinjiangensis</name>
    <dbReference type="NCBI Taxonomy" id="393090"/>
    <lineage>
        <taxon>Bacteria</taxon>
        <taxon>Bacillati</taxon>
        <taxon>Bacillota</taxon>
        <taxon>Bacilli</taxon>
        <taxon>Bacillales</taxon>
        <taxon>Bacillaceae</taxon>
        <taxon>Virgibacillus</taxon>
    </lineage>
</organism>
<feature type="transmembrane region" description="Helical" evidence="2">
    <location>
        <begin position="273"/>
        <end position="291"/>
    </location>
</feature>
<feature type="transmembrane region" description="Helical" evidence="2">
    <location>
        <begin position="30"/>
        <end position="52"/>
    </location>
</feature>
<sequence length="444" mass="46682">MTELARKLSERVFNKEDTGKVQTLPTKNRVTIFNVPVAWFALFAVVTLAGMYTGNLPGGMIGSLLVMIVLGELFGYVGDRLPIVKTYLGGGAIIAIFGSAYMVYSGLLPETITTSITDFMKAGGFLNFYIAALITGSILGMNSKILVKVGLRYFLPIGGAVLGAMALTGLIGSIVGFTLQEAVLVIAMPILGGGMGAGAVPMSQVYSELLGNDPSYYISILVPALALGNVFAIVLASLLDRLGRKYPFLTGNGQLVKGFKYEKPTFHYDIQKMGAGLLAALTFFTAGALLSSFIPIHAYAIMIILVAATKIMNVIPAPVVEGASQWYQFVAKNWTFALLFGIGVAYTDLGTVLEALTLQYVLTVSGVVVGAIIGAGLLGRLVGFYPIEAAITAGLCMANMGGTGDVAVLSAAKRMELMPFAQISSRLGGALILLLAGLLIPLFV</sequence>
<keyword evidence="2" id="KW-1133">Transmembrane helix</keyword>
<keyword evidence="2" id="KW-0812">Transmembrane</keyword>
<accession>A0ABV7CTS8</accession>
<comment type="similarity">
    <text evidence="1">Belongs to the 2-hydroxycarboxylate transporter (2-HCT) (TC 2.A.24) family.</text>
</comment>
<feature type="transmembrane region" description="Helical" evidence="2">
    <location>
        <begin position="326"/>
        <end position="346"/>
    </location>
</feature>
<comment type="caution">
    <text evidence="3">The sequence shown here is derived from an EMBL/GenBank/DDBJ whole genome shotgun (WGS) entry which is preliminary data.</text>
</comment>
<keyword evidence="1" id="KW-0769">Symport</keyword>
<feature type="transmembrane region" description="Helical" evidence="2">
    <location>
        <begin position="182"/>
        <end position="203"/>
    </location>
</feature>
<feature type="transmembrane region" description="Helical" evidence="2">
    <location>
        <begin position="84"/>
        <end position="104"/>
    </location>
</feature>
<name>A0ABV7CTS8_9BACI</name>
<dbReference type="RefSeq" id="WP_390269138.1">
    <property type="nucleotide sequence ID" value="NZ_JBHRSA010000013.1"/>
</dbReference>
<dbReference type="Proteomes" id="UP001595279">
    <property type="component" value="Unassembled WGS sequence"/>
</dbReference>
<evidence type="ECO:0000313" key="3">
    <source>
        <dbReference type="EMBL" id="MFC3039528.1"/>
    </source>
</evidence>
<dbReference type="Pfam" id="PF03390">
    <property type="entry name" value="2HCT"/>
    <property type="match status" value="1"/>
</dbReference>
<dbReference type="InterPro" id="IPR004679">
    <property type="entry name" value="2-OHcarboxylate_transport"/>
</dbReference>
<gene>
    <name evidence="3" type="ORF">ACFOGI_04635</name>
</gene>
<feature type="transmembrane region" description="Helical" evidence="2">
    <location>
        <begin position="215"/>
        <end position="239"/>
    </location>
</feature>
<feature type="transmembrane region" description="Helical" evidence="2">
    <location>
        <begin position="390"/>
        <end position="411"/>
    </location>
</feature>
<reference evidence="4" key="1">
    <citation type="journal article" date="2019" name="Int. J. Syst. Evol. Microbiol.">
        <title>The Global Catalogue of Microorganisms (GCM) 10K type strain sequencing project: providing services to taxonomists for standard genome sequencing and annotation.</title>
        <authorList>
            <consortium name="The Broad Institute Genomics Platform"/>
            <consortium name="The Broad Institute Genome Sequencing Center for Infectious Disease"/>
            <person name="Wu L."/>
            <person name="Ma J."/>
        </authorList>
    </citation>
    <scope>NUCLEOTIDE SEQUENCE [LARGE SCALE GENOMIC DNA]</scope>
    <source>
        <strain evidence="4">KCTC 13128</strain>
    </source>
</reference>
<keyword evidence="4" id="KW-1185">Reference proteome</keyword>
<feature type="transmembrane region" description="Helical" evidence="2">
    <location>
        <begin position="124"/>
        <end position="141"/>
    </location>
</feature>
<feature type="transmembrane region" description="Helical" evidence="2">
    <location>
        <begin position="153"/>
        <end position="176"/>
    </location>
</feature>
<feature type="transmembrane region" description="Helical" evidence="2">
    <location>
        <begin position="58"/>
        <end position="77"/>
    </location>
</feature>
<feature type="transmembrane region" description="Helical" evidence="2">
    <location>
        <begin position="358"/>
        <end position="378"/>
    </location>
</feature>
<protein>
    <submittedName>
        <fullName evidence="3">2-hydroxycarboxylate transporter family protein</fullName>
    </submittedName>
</protein>
<dbReference type="EMBL" id="JBHRSA010000013">
    <property type="protein sequence ID" value="MFC3039528.1"/>
    <property type="molecule type" value="Genomic_DNA"/>
</dbReference>
<dbReference type="PIRSF" id="PIRSF005348">
    <property type="entry name" value="YxkH"/>
    <property type="match status" value="1"/>
</dbReference>
<keyword evidence="1" id="KW-0813">Transport</keyword>